<evidence type="ECO:0000313" key="4">
    <source>
        <dbReference type="EMBL" id="HJG90750.1"/>
    </source>
</evidence>
<feature type="region of interest" description="Disordered" evidence="2">
    <location>
        <begin position="494"/>
        <end position="605"/>
    </location>
</feature>
<feature type="compositionally biased region" description="Basic residues" evidence="2">
    <location>
        <begin position="586"/>
        <end position="595"/>
    </location>
</feature>
<keyword evidence="4" id="KW-0540">Nuclease</keyword>
<dbReference type="SMART" id="SM00507">
    <property type="entry name" value="HNHc"/>
    <property type="match status" value="1"/>
</dbReference>
<organism evidence="4 5">
    <name type="scientific">Brachybacterium massiliense</name>
    <dbReference type="NCBI Taxonomy" id="1755098"/>
    <lineage>
        <taxon>Bacteria</taxon>
        <taxon>Bacillati</taxon>
        <taxon>Actinomycetota</taxon>
        <taxon>Actinomycetes</taxon>
        <taxon>Micrococcales</taxon>
        <taxon>Dermabacteraceae</taxon>
        <taxon>Brachybacterium</taxon>
    </lineage>
</organism>
<dbReference type="Proteomes" id="UP000742460">
    <property type="component" value="Unassembled WGS sequence"/>
</dbReference>
<dbReference type="Pfam" id="PF02720">
    <property type="entry name" value="DUF222"/>
    <property type="match status" value="1"/>
</dbReference>
<keyword evidence="4" id="KW-0255">Endonuclease</keyword>
<dbReference type="InterPro" id="IPR003870">
    <property type="entry name" value="DUF222"/>
</dbReference>
<evidence type="ECO:0000256" key="2">
    <source>
        <dbReference type="SAM" id="MobiDB-lite"/>
    </source>
</evidence>
<proteinExistence type="inferred from homology"/>
<dbReference type="InterPro" id="IPR002711">
    <property type="entry name" value="HNH"/>
</dbReference>
<feature type="compositionally biased region" description="Basic and acidic residues" evidence="2">
    <location>
        <begin position="97"/>
        <end position="119"/>
    </location>
</feature>
<reference evidence="4" key="2">
    <citation type="submission" date="2021-09" db="EMBL/GenBank/DDBJ databases">
        <authorList>
            <person name="Gilroy R."/>
        </authorList>
    </citation>
    <scope>NUCLEOTIDE SEQUENCE</scope>
    <source>
        <strain evidence="4">ChiGjej5B5-22894</strain>
    </source>
</reference>
<dbReference type="GO" id="GO:0003676">
    <property type="term" value="F:nucleic acid binding"/>
    <property type="evidence" value="ECO:0007669"/>
    <property type="project" value="InterPro"/>
</dbReference>
<evidence type="ECO:0000313" key="5">
    <source>
        <dbReference type="Proteomes" id="UP000742460"/>
    </source>
</evidence>
<dbReference type="GO" id="GO:0004519">
    <property type="term" value="F:endonuclease activity"/>
    <property type="evidence" value="ECO:0007669"/>
    <property type="project" value="UniProtKB-KW"/>
</dbReference>
<feature type="compositionally biased region" description="Polar residues" evidence="2">
    <location>
        <begin position="506"/>
        <end position="518"/>
    </location>
</feature>
<feature type="region of interest" description="Disordered" evidence="2">
    <location>
        <begin position="97"/>
        <end position="141"/>
    </location>
</feature>
<comment type="caution">
    <text evidence="4">The sequence shown here is derived from an EMBL/GenBank/DDBJ whole genome shotgun (WGS) entry which is preliminary data.</text>
</comment>
<evidence type="ECO:0000256" key="1">
    <source>
        <dbReference type="ARBA" id="ARBA00023450"/>
    </source>
</evidence>
<gene>
    <name evidence="4" type="ORF">K8V81_03395</name>
</gene>
<feature type="domain" description="HNH nuclease" evidence="3">
    <location>
        <begin position="432"/>
        <end position="482"/>
    </location>
</feature>
<evidence type="ECO:0000259" key="3">
    <source>
        <dbReference type="SMART" id="SM00507"/>
    </source>
</evidence>
<comment type="similarity">
    <text evidence="1">Belongs to the Rv1128c/1148c/1588c/1702c/1945/3466 family.</text>
</comment>
<dbReference type="AlphaFoldDB" id="A0A921MUG9"/>
<sequence>MTAATRDRAPGGGLFPQEHLAALRQAGPLGVAEAFGDLAHLLKELAGVPGTAFELDGTARGDLTTLLGNLRETGTALEALEARAVIALRDATRRDRRAAARDRAAHERAAEPSRSRIDADADSATTEDISLTTRRSPHAAGRTLASAGRLVELLPQMMTALRTGRISGDAAYAVAGAVSVLDPDLARAVDRELGERLPELDGAGTRRWKDAVAAIANELDPEGTTLRHRRAMRERHVTLTPGQNGMATLSARLSAIDARRIAKALSLEAERRRAAGARGGHGAAMADAFRDIFLGDCTAAGRTADGADGSACADGADGTARTDGRARTDVTDRGARVITPPPTLEIGVIITDRALLHPDSGDAAHLEGYGPVPVEAVREQLRAALATPEDPDQDPYGASGDQIRVTLRRLYTHPTTGELVAMDSSAREFPPAMKRFLSLRDTTCRGPYCNAAVRQSDHIQPVSRGGPTSLDNGEGLCAHCNQKEVSAAHVARVEDSHRPGHRVQWTGHSGITRITTPTALVRPRRPSPESGEQQTQTPPPAPLQSFSRRRRRRGAAPPRSRRRGPLTPGHSERTATDADATDQGRRGRPSSRRRPPAAPADDPDH</sequence>
<dbReference type="EMBL" id="DYUE01000091">
    <property type="protein sequence ID" value="HJG90750.1"/>
    <property type="molecule type" value="Genomic_DNA"/>
</dbReference>
<name>A0A921MUG9_9MICO</name>
<accession>A0A921MUG9</accession>
<dbReference type="Pfam" id="PF01844">
    <property type="entry name" value="HNH"/>
    <property type="match status" value="1"/>
</dbReference>
<reference evidence="4" key="1">
    <citation type="journal article" date="2021" name="PeerJ">
        <title>Extensive microbial diversity within the chicken gut microbiome revealed by metagenomics and culture.</title>
        <authorList>
            <person name="Gilroy R."/>
            <person name="Ravi A."/>
            <person name="Getino M."/>
            <person name="Pursley I."/>
            <person name="Horton D.L."/>
            <person name="Alikhan N.F."/>
            <person name="Baker D."/>
            <person name="Gharbi K."/>
            <person name="Hall N."/>
            <person name="Watson M."/>
            <person name="Adriaenssens E.M."/>
            <person name="Foster-Nyarko E."/>
            <person name="Jarju S."/>
            <person name="Secka A."/>
            <person name="Antonio M."/>
            <person name="Oren A."/>
            <person name="Chaudhuri R.R."/>
            <person name="La Ragione R."/>
            <person name="Hildebrand F."/>
            <person name="Pallen M.J."/>
        </authorList>
    </citation>
    <scope>NUCLEOTIDE SEQUENCE</scope>
    <source>
        <strain evidence="4">ChiGjej5B5-22894</strain>
    </source>
</reference>
<feature type="compositionally biased region" description="Basic residues" evidence="2">
    <location>
        <begin position="547"/>
        <end position="564"/>
    </location>
</feature>
<feature type="compositionally biased region" description="Polar residues" evidence="2">
    <location>
        <begin position="123"/>
        <end position="134"/>
    </location>
</feature>
<dbReference type="InterPro" id="IPR003615">
    <property type="entry name" value="HNH_nuc"/>
</dbReference>
<dbReference type="CDD" id="cd00085">
    <property type="entry name" value="HNHc"/>
    <property type="match status" value="1"/>
</dbReference>
<dbReference type="Gene3D" id="1.10.30.50">
    <property type="match status" value="1"/>
</dbReference>
<protein>
    <submittedName>
        <fullName evidence="4">HNH endonuclease</fullName>
    </submittedName>
</protein>
<dbReference type="GO" id="GO:0008270">
    <property type="term" value="F:zinc ion binding"/>
    <property type="evidence" value="ECO:0007669"/>
    <property type="project" value="InterPro"/>
</dbReference>
<keyword evidence="4" id="KW-0378">Hydrolase</keyword>